<keyword evidence="2" id="KW-1185">Reference proteome</keyword>
<reference evidence="1" key="2">
    <citation type="submission" date="2020-05" db="UniProtKB">
        <authorList>
            <consortium name="EnsemblMetazoa"/>
        </authorList>
    </citation>
    <scope>IDENTIFICATION</scope>
    <source>
        <strain evidence="1">WRAIR2</strain>
    </source>
</reference>
<dbReference type="AlphaFoldDB" id="A0A182NWG7"/>
<proteinExistence type="predicted"/>
<evidence type="ECO:0000313" key="1">
    <source>
        <dbReference type="EnsemblMetazoa" id="ADIR014240-PA"/>
    </source>
</evidence>
<dbReference type="VEuPathDB" id="VectorBase:ADIR014240"/>
<organism evidence="1 2">
    <name type="scientific">Anopheles dirus</name>
    <dbReference type="NCBI Taxonomy" id="7168"/>
    <lineage>
        <taxon>Eukaryota</taxon>
        <taxon>Metazoa</taxon>
        <taxon>Ecdysozoa</taxon>
        <taxon>Arthropoda</taxon>
        <taxon>Hexapoda</taxon>
        <taxon>Insecta</taxon>
        <taxon>Pterygota</taxon>
        <taxon>Neoptera</taxon>
        <taxon>Endopterygota</taxon>
        <taxon>Diptera</taxon>
        <taxon>Nematocera</taxon>
        <taxon>Culicoidea</taxon>
        <taxon>Culicidae</taxon>
        <taxon>Anophelinae</taxon>
        <taxon>Anopheles</taxon>
    </lineage>
</organism>
<dbReference type="Proteomes" id="UP000075884">
    <property type="component" value="Unassembled WGS sequence"/>
</dbReference>
<name>A0A182NWG7_9DIPT</name>
<evidence type="ECO:0000313" key="2">
    <source>
        <dbReference type="Proteomes" id="UP000075884"/>
    </source>
</evidence>
<accession>A0A182NWG7</accession>
<sequence length="31" mass="3455">MILWLVISDRFATLHTPARRGGNSVSVCVRV</sequence>
<reference evidence="2" key="1">
    <citation type="submission" date="2013-03" db="EMBL/GenBank/DDBJ databases">
        <title>The Genome Sequence of Anopheles dirus WRAIR2.</title>
        <authorList>
            <consortium name="The Broad Institute Genomics Platform"/>
            <person name="Neafsey D.E."/>
            <person name="Walton C."/>
            <person name="Walker B."/>
            <person name="Young S.K."/>
            <person name="Zeng Q."/>
            <person name="Gargeya S."/>
            <person name="Fitzgerald M."/>
            <person name="Haas B."/>
            <person name="Abouelleil A."/>
            <person name="Allen A.W."/>
            <person name="Alvarado L."/>
            <person name="Arachchi H.M."/>
            <person name="Berlin A.M."/>
            <person name="Chapman S.B."/>
            <person name="Gainer-Dewar J."/>
            <person name="Goldberg J."/>
            <person name="Griggs A."/>
            <person name="Gujja S."/>
            <person name="Hansen M."/>
            <person name="Howarth C."/>
            <person name="Imamovic A."/>
            <person name="Ireland A."/>
            <person name="Larimer J."/>
            <person name="McCowan C."/>
            <person name="Murphy C."/>
            <person name="Pearson M."/>
            <person name="Poon T.W."/>
            <person name="Priest M."/>
            <person name="Roberts A."/>
            <person name="Saif S."/>
            <person name="Shea T."/>
            <person name="Sisk P."/>
            <person name="Sykes S."/>
            <person name="Wortman J."/>
            <person name="Nusbaum C."/>
            <person name="Birren B."/>
        </authorList>
    </citation>
    <scope>NUCLEOTIDE SEQUENCE [LARGE SCALE GENOMIC DNA]</scope>
    <source>
        <strain evidence="2">WRAIR2</strain>
    </source>
</reference>
<protein>
    <submittedName>
        <fullName evidence="1">Uncharacterized protein</fullName>
    </submittedName>
</protein>
<dbReference type="EnsemblMetazoa" id="ADIR014240-RA">
    <property type="protein sequence ID" value="ADIR014240-PA"/>
    <property type="gene ID" value="ADIR014240"/>
</dbReference>